<evidence type="ECO:0000313" key="2">
    <source>
        <dbReference type="EMBL" id="GIM45506.1"/>
    </source>
</evidence>
<dbReference type="GO" id="GO:0044780">
    <property type="term" value="P:bacterial-type flagellum assembly"/>
    <property type="evidence" value="ECO:0007669"/>
    <property type="project" value="InterPro"/>
</dbReference>
<name>A0AAV4LCQ8_9BACL</name>
<keyword evidence="1" id="KW-1005">Bacterial flagellum biogenesis</keyword>
<evidence type="ECO:0000313" key="3">
    <source>
        <dbReference type="Proteomes" id="UP001057291"/>
    </source>
</evidence>
<dbReference type="RefSeq" id="WP_282198703.1">
    <property type="nucleotide sequence ID" value="NZ_BOQE01000001.1"/>
</dbReference>
<dbReference type="EMBL" id="BOQE01000001">
    <property type="protein sequence ID" value="GIM45506.1"/>
    <property type="molecule type" value="Genomic_DNA"/>
</dbReference>
<organism evidence="2 3">
    <name type="scientific">Collibacillus ludicampi</name>
    <dbReference type="NCBI Taxonomy" id="2771369"/>
    <lineage>
        <taxon>Bacteria</taxon>
        <taxon>Bacillati</taxon>
        <taxon>Bacillota</taxon>
        <taxon>Bacilli</taxon>
        <taxon>Bacillales</taxon>
        <taxon>Alicyclobacillaceae</taxon>
        <taxon>Collibacillus</taxon>
    </lineage>
</organism>
<reference evidence="2" key="1">
    <citation type="journal article" date="2023" name="Int. J. Syst. Evol. Microbiol.">
        <title>Collibacillus ludicampi gen. nov., sp. nov., a new soil bacterium of the family Alicyclobacillaceae.</title>
        <authorList>
            <person name="Jojima T."/>
            <person name="Ioku Y."/>
            <person name="Fukuta Y."/>
            <person name="Shirasaka N."/>
            <person name="Matsumura Y."/>
            <person name="Mori M."/>
        </authorList>
    </citation>
    <scope>NUCLEOTIDE SEQUENCE</scope>
    <source>
        <strain evidence="2">TP075</strain>
    </source>
</reference>
<evidence type="ECO:0008006" key="4">
    <source>
        <dbReference type="Google" id="ProtNLM"/>
    </source>
</evidence>
<dbReference type="InterPro" id="IPR007809">
    <property type="entry name" value="FlgN-like"/>
</dbReference>
<sequence length="164" mass="18681">MTDEKQLFAIFDELLQAHEALLSLAHEKKDILIKGELDKLSALTGQEWRWIQRIESLEKERMSHVAAFARKKGMAEESLTARQLPSLLGDPFLSARMKGMIERLTSVLDELKKANELNAQLLRQSLAFVQMTLDLLTDIPNSIQYHERGTTASAPRRSFFDAKV</sequence>
<dbReference type="InterPro" id="IPR036679">
    <property type="entry name" value="FlgN-like_sf"/>
</dbReference>
<comment type="caution">
    <text evidence="2">The sequence shown here is derived from an EMBL/GenBank/DDBJ whole genome shotgun (WGS) entry which is preliminary data.</text>
</comment>
<dbReference type="SUPFAM" id="SSF140566">
    <property type="entry name" value="FlgN-like"/>
    <property type="match status" value="1"/>
</dbReference>
<evidence type="ECO:0000256" key="1">
    <source>
        <dbReference type="ARBA" id="ARBA00022795"/>
    </source>
</evidence>
<keyword evidence="3" id="KW-1185">Reference proteome</keyword>
<accession>A0AAV4LCQ8</accession>
<protein>
    <recommendedName>
        <fullName evidence="4">Flagellar protein FlgN</fullName>
    </recommendedName>
</protein>
<dbReference type="Pfam" id="PF05130">
    <property type="entry name" value="FlgN"/>
    <property type="match status" value="1"/>
</dbReference>
<dbReference type="Proteomes" id="UP001057291">
    <property type="component" value="Unassembled WGS sequence"/>
</dbReference>
<dbReference type="Gene3D" id="1.20.58.300">
    <property type="entry name" value="FlgN-like"/>
    <property type="match status" value="1"/>
</dbReference>
<dbReference type="AlphaFoldDB" id="A0AAV4LCQ8"/>
<proteinExistence type="predicted"/>
<gene>
    <name evidence="2" type="ORF">DNHGIG_10550</name>
</gene>